<evidence type="ECO:0000313" key="2">
    <source>
        <dbReference type="EMBL" id="CAH2049355.1"/>
    </source>
</evidence>
<organism evidence="2 3">
    <name type="scientific">Iphiclides podalirius</name>
    <name type="common">scarce swallowtail</name>
    <dbReference type="NCBI Taxonomy" id="110791"/>
    <lineage>
        <taxon>Eukaryota</taxon>
        <taxon>Metazoa</taxon>
        <taxon>Ecdysozoa</taxon>
        <taxon>Arthropoda</taxon>
        <taxon>Hexapoda</taxon>
        <taxon>Insecta</taxon>
        <taxon>Pterygota</taxon>
        <taxon>Neoptera</taxon>
        <taxon>Endopterygota</taxon>
        <taxon>Lepidoptera</taxon>
        <taxon>Glossata</taxon>
        <taxon>Ditrysia</taxon>
        <taxon>Papilionoidea</taxon>
        <taxon>Papilionidae</taxon>
        <taxon>Papilioninae</taxon>
        <taxon>Iphiclides</taxon>
    </lineage>
</organism>
<name>A0ABN8I746_9NEOP</name>
<proteinExistence type="predicted"/>
<evidence type="ECO:0000313" key="3">
    <source>
        <dbReference type="Proteomes" id="UP000837857"/>
    </source>
</evidence>
<dbReference type="Proteomes" id="UP000837857">
    <property type="component" value="Chromosome 19"/>
</dbReference>
<evidence type="ECO:0000256" key="1">
    <source>
        <dbReference type="SAM" id="MobiDB-lite"/>
    </source>
</evidence>
<feature type="non-terminal residue" evidence="2">
    <location>
        <position position="85"/>
    </location>
</feature>
<feature type="region of interest" description="Disordered" evidence="1">
    <location>
        <begin position="1"/>
        <end position="21"/>
    </location>
</feature>
<keyword evidence="3" id="KW-1185">Reference proteome</keyword>
<reference evidence="2" key="1">
    <citation type="submission" date="2022-03" db="EMBL/GenBank/DDBJ databases">
        <authorList>
            <person name="Martin H S."/>
        </authorList>
    </citation>
    <scope>NUCLEOTIDE SEQUENCE</scope>
</reference>
<feature type="compositionally biased region" description="Low complexity" evidence="1">
    <location>
        <begin position="12"/>
        <end position="21"/>
    </location>
</feature>
<accession>A0ABN8I746</accession>
<protein>
    <submittedName>
        <fullName evidence="2">Uncharacterized protein</fullName>
    </submittedName>
</protein>
<sequence length="85" mass="9962">MNERNERSRTLPPDSVPFSPSPSELLSEILLRPCYNLKRVECSEYYIGDHKFANVLSNIYIGYSLKKVSERSMLEKEIRGVIYYQ</sequence>
<dbReference type="EMBL" id="OW152831">
    <property type="protein sequence ID" value="CAH2049355.1"/>
    <property type="molecule type" value="Genomic_DNA"/>
</dbReference>
<gene>
    <name evidence="2" type="ORF">IPOD504_LOCUS6772</name>
</gene>